<dbReference type="Proteomes" id="UP000799291">
    <property type="component" value="Unassembled WGS sequence"/>
</dbReference>
<evidence type="ECO:0000313" key="3">
    <source>
        <dbReference type="Proteomes" id="UP000799291"/>
    </source>
</evidence>
<dbReference type="InterPro" id="IPR015943">
    <property type="entry name" value="WD40/YVTN_repeat-like_dom_sf"/>
</dbReference>
<dbReference type="EMBL" id="MU005629">
    <property type="protein sequence ID" value="KAF2676800.1"/>
    <property type="molecule type" value="Genomic_DNA"/>
</dbReference>
<evidence type="ECO:0000313" key="2">
    <source>
        <dbReference type="EMBL" id="KAF2676800.1"/>
    </source>
</evidence>
<dbReference type="OrthoDB" id="5240432at2759"/>
<sequence length="91" mass="10054">TLKGYSSYVTSVAFSPDSTRLASGSYDNTVYQGLGMSSGRTWISYGSENILWLPSEYRPSRFIVSKNRIGIGTSHGRVWICNVEHSKLNAS</sequence>
<organism evidence="2 3">
    <name type="scientific">Lentithecium fluviatile CBS 122367</name>
    <dbReference type="NCBI Taxonomy" id="1168545"/>
    <lineage>
        <taxon>Eukaryota</taxon>
        <taxon>Fungi</taxon>
        <taxon>Dikarya</taxon>
        <taxon>Ascomycota</taxon>
        <taxon>Pezizomycotina</taxon>
        <taxon>Dothideomycetes</taxon>
        <taxon>Pleosporomycetidae</taxon>
        <taxon>Pleosporales</taxon>
        <taxon>Massarineae</taxon>
        <taxon>Lentitheciaceae</taxon>
        <taxon>Lentithecium</taxon>
    </lineage>
</organism>
<dbReference type="PROSITE" id="PS50082">
    <property type="entry name" value="WD_REPEATS_2"/>
    <property type="match status" value="1"/>
</dbReference>
<feature type="repeat" description="WD" evidence="1">
    <location>
        <begin position="2"/>
        <end position="30"/>
    </location>
</feature>
<dbReference type="InterPro" id="IPR001680">
    <property type="entry name" value="WD40_rpt"/>
</dbReference>
<keyword evidence="1" id="KW-0853">WD repeat</keyword>
<dbReference type="Pfam" id="PF00400">
    <property type="entry name" value="WD40"/>
    <property type="match status" value="1"/>
</dbReference>
<protein>
    <submittedName>
        <fullName evidence="2">Uncharacterized protein</fullName>
    </submittedName>
</protein>
<dbReference type="InterPro" id="IPR036322">
    <property type="entry name" value="WD40_repeat_dom_sf"/>
</dbReference>
<name>A0A6G1IFI5_9PLEO</name>
<proteinExistence type="predicted"/>
<dbReference type="PROSITE" id="PS50294">
    <property type="entry name" value="WD_REPEATS_REGION"/>
    <property type="match status" value="1"/>
</dbReference>
<keyword evidence="3" id="KW-1185">Reference proteome</keyword>
<gene>
    <name evidence="2" type="ORF">K458DRAFT_321089</name>
</gene>
<dbReference type="SUPFAM" id="SSF50978">
    <property type="entry name" value="WD40 repeat-like"/>
    <property type="match status" value="1"/>
</dbReference>
<evidence type="ECO:0000256" key="1">
    <source>
        <dbReference type="PROSITE-ProRule" id="PRU00221"/>
    </source>
</evidence>
<dbReference type="AlphaFoldDB" id="A0A6G1IFI5"/>
<accession>A0A6G1IFI5</accession>
<reference evidence="2" key="1">
    <citation type="journal article" date="2020" name="Stud. Mycol.">
        <title>101 Dothideomycetes genomes: a test case for predicting lifestyles and emergence of pathogens.</title>
        <authorList>
            <person name="Haridas S."/>
            <person name="Albert R."/>
            <person name="Binder M."/>
            <person name="Bloem J."/>
            <person name="Labutti K."/>
            <person name="Salamov A."/>
            <person name="Andreopoulos B."/>
            <person name="Baker S."/>
            <person name="Barry K."/>
            <person name="Bills G."/>
            <person name="Bluhm B."/>
            <person name="Cannon C."/>
            <person name="Castanera R."/>
            <person name="Culley D."/>
            <person name="Daum C."/>
            <person name="Ezra D."/>
            <person name="Gonzalez J."/>
            <person name="Henrissat B."/>
            <person name="Kuo A."/>
            <person name="Liang C."/>
            <person name="Lipzen A."/>
            <person name="Lutzoni F."/>
            <person name="Magnuson J."/>
            <person name="Mondo S."/>
            <person name="Nolan M."/>
            <person name="Ohm R."/>
            <person name="Pangilinan J."/>
            <person name="Park H.-J."/>
            <person name="Ramirez L."/>
            <person name="Alfaro M."/>
            <person name="Sun H."/>
            <person name="Tritt A."/>
            <person name="Yoshinaga Y."/>
            <person name="Zwiers L.-H."/>
            <person name="Turgeon B."/>
            <person name="Goodwin S."/>
            <person name="Spatafora J."/>
            <person name="Crous P."/>
            <person name="Grigoriev I."/>
        </authorList>
    </citation>
    <scope>NUCLEOTIDE SEQUENCE</scope>
    <source>
        <strain evidence="2">CBS 122367</strain>
    </source>
</reference>
<dbReference type="Gene3D" id="2.130.10.10">
    <property type="entry name" value="YVTN repeat-like/Quinoprotein amine dehydrogenase"/>
    <property type="match status" value="1"/>
</dbReference>
<feature type="non-terminal residue" evidence="2">
    <location>
        <position position="1"/>
    </location>
</feature>